<sequence length="119" mass="13302">MIWFCFIVAVVSMFMVAMEPSFFPFGSPSIFEDISKDMILGHRVELEVGLLSCFLFISGMVPMAVFVYLSKRVKEIGRFSFQDSLEDQGCLVELSIGSIGINLHVNLYVLCVGLMSCIL</sequence>
<feature type="signal peptide" evidence="2">
    <location>
        <begin position="1"/>
        <end position="17"/>
    </location>
</feature>
<comment type="caution">
    <text evidence="3">The sequence shown here is derived from an EMBL/GenBank/DDBJ whole genome shotgun (WGS) entry which is preliminary data.</text>
</comment>
<keyword evidence="4" id="KW-1185">Reference proteome</keyword>
<name>A0A9Q0KWB1_9MAGN</name>
<dbReference type="EMBL" id="JAMYWD010000002">
    <property type="protein sequence ID" value="KAJ4977915.1"/>
    <property type="molecule type" value="Genomic_DNA"/>
</dbReference>
<evidence type="ECO:0000256" key="2">
    <source>
        <dbReference type="SAM" id="SignalP"/>
    </source>
</evidence>
<reference evidence="3" key="1">
    <citation type="journal article" date="2023" name="Plant J.">
        <title>The genome of the king protea, Protea cynaroides.</title>
        <authorList>
            <person name="Chang J."/>
            <person name="Duong T.A."/>
            <person name="Schoeman C."/>
            <person name="Ma X."/>
            <person name="Roodt D."/>
            <person name="Barker N."/>
            <person name="Li Z."/>
            <person name="Van de Peer Y."/>
            <person name="Mizrachi E."/>
        </authorList>
    </citation>
    <scope>NUCLEOTIDE SEQUENCE</scope>
    <source>
        <tissue evidence="3">Young leaves</tissue>
    </source>
</reference>
<keyword evidence="1" id="KW-0812">Transmembrane</keyword>
<keyword evidence="1" id="KW-1133">Transmembrane helix</keyword>
<evidence type="ECO:0000313" key="4">
    <source>
        <dbReference type="Proteomes" id="UP001141806"/>
    </source>
</evidence>
<dbReference type="AlphaFoldDB" id="A0A9Q0KWB1"/>
<keyword evidence="2" id="KW-0732">Signal</keyword>
<protein>
    <submittedName>
        <fullName evidence="3">Uncharacterized protein</fullName>
    </submittedName>
</protein>
<dbReference type="Proteomes" id="UP001141806">
    <property type="component" value="Unassembled WGS sequence"/>
</dbReference>
<feature type="transmembrane region" description="Helical" evidence="1">
    <location>
        <begin position="48"/>
        <end position="69"/>
    </location>
</feature>
<organism evidence="3 4">
    <name type="scientific">Protea cynaroides</name>
    <dbReference type="NCBI Taxonomy" id="273540"/>
    <lineage>
        <taxon>Eukaryota</taxon>
        <taxon>Viridiplantae</taxon>
        <taxon>Streptophyta</taxon>
        <taxon>Embryophyta</taxon>
        <taxon>Tracheophyta</taxon>
        <taxon>Spermatophyta</taxon>
        <taxon>Magnoliopsida</taxon>
        <taxon>Proteales</taxon>
        <taxon>Proteaceae</taxon>
        <taxon>Protea</taxon>
    </lineage>
</organism>
<keyword evidence="1" id="KW-0472">Membrane</keyword>
<feature type="chain" id="PRO_5040414620" evidence="2">
    <location>
        <begin position="18"/>
        <end position="119"/>
    </location>
</feature>
<accession>A0A9Q0KWB1</accession>
<evidence type="ECO:0000256" key="1">
    <source>
        <dbReference type="SAM" id="Phobius"/>
    </source>
</evidence>
<evidence type="ECO:0000313" key="3">
    <source>
        <dbReference type="EMBL" id="KAJ4977915.1"/>
    </source>
</evidence>
<gene>
    <name evidence="3" type="ORF">NE237_008695</name>
</gene>
<proteinExistence type="predicted"/>